<dbReference type="Proteomes" id="UP000242877">
    <property type="component" value="Unassembled WGS sequence"/>
</dbReference>
<evidence type="ECO:0000256" key="1">
    <source>
        <dbReference type="SAM" id="MobiDB-lite"/>
    </source>
</evidence>
<proteinExistence type="predicted"/>
<protein>
    <submittedName>
        <fullName evidence="2">Uncharacterized protein</fullName>
    </submittedName>
</protein>
<dbReference type="OrthoDB" id="10526994at2759"/>
<gene>
    <name evidence="2" type="ORF">AAP_02961</name>
</gene>
<evidence type="ECO:0000313" key="3">
    <source>
        <dbReference type="Proteomes" id="UP000242877"/>
    </source>
</evidence>
<dbReference type="VEuPathDB" id="FungiDB:AAP_02961"/>
<feature type="region of interest" description="Disordered" evidence="1">
    <location>
        <begin position="383"/>
        <end position="403"/>
    </location>
</feature>
<accession>A0A167Z895</accession>
<evidence type="ECO:0000313" key="2">
    <source>
        <dbReference type="EMBL" id="KZZ92306.1"/>
    </source>
</evidence>
<dbReference type="EMBL" id="AZGZ01000011">
    <property type="protein sequence ID" value="KZZ92306.1"/>
    <property type="molecule type" value="Genomic_DNA"/>
</dbReference>
<feature type="compositionally biased region" description="Polar residues" evidence="1">
    <location>
        <begin position="235"/>
        <end position="249"/>
    </location>
</feature>
<comment type="caution">
    <text evidence="2">The sequence shown here is derived from an EMBL/GenBank/DDBJ whole genome shotgun (WGS) entry which is preliminary data.</text>
</comment>
<keyword evidence="3" id="KW-1185">Reference proteome</keyword>
<name>A0A167Z895_9EURO</name>
<dbReference type="AlphaFoldDB" id="A0A167Z895"/>
<organism evidence="2 3">
    <name type="scientific">Ascosphaera apis ARSEF 7405</name>
    <dbReference type="NCBI Taxonomy" id="392613"/>
    <lineage>
        <taxon>Eukaryota</taxon>
        <taxon>Fungi</taxon>
        <taxon>Dikarya</taxon>
        <taxon>Ascomycota</taxon>
        <taxon>Pezizomycotina</taxon>
        <taxon>Eurotiomycetes</taxon>
        <taxon>Eurotiomycetidae</taxon>
        <taxon>Onygenales</taxon>
        <taxon>Ascosphaeraceae</taxon>
        <taxon>Ascosphaera</taxon>
    </lineage>
</organism>
<feature type="region of interest" description="Disordered" evidence="1">
    <location>
        <begin position="227"/>
        <end position="249"/>
    </location>
</feature>
<sequence>MRGFPKGLFGSRELRDSNSSLFARRKNNKDTITNHTQSTFASDISADNSNGVEMFISNQSVLYQSLDDYVGSIHAEQQAKTMYTSIGKLRKTNRSPKPMKALTQNGEGTPKTIIDSLTRCLEPLQCAKNISVSLRPCFKVQHFKKTNHLQNPCGSTTTNEIEVVVRSVDDDPYTSEALCKNGLSMGQTEEESSTASDEMEGKYEVIDVTQPSIHADQIGVNKNTIEETDRPSWNGMPTTTPSPDISVSPFSEDEEMLEEMSVDSTIGSTTYDDKPVNDLTMGALGEYKGISVLQSRSFLNFVRDEDDLRAYNEWHWQASKGHTTLQEEFDRLRIEQQSGSKSIENLIWPASIEEHIRRMLPWWKAGELKRQLKVKERRRIQRLRPPSQFRRTPQLELPHQTVA</sequence>
<reference evidence="2 3" key="1">
    <citation type="journal article" date="2016" name="Genome Biol. Evol.">
        <title>Divergent and convergent evolution of fungal pathogenicity.</title>
        <authorList>
            <person name="Shang Y."/>
            <person name="Xiao G."/>
            <person name="Zheng P."/>
            <person name="Cen K."/>
            <person name="Zhan S."/>
            <person name="Wang C."/>
        </authorList>
    </citation>
    <scope>NUCLEOTIDE SEQUENCE [LARGE SCALE GENOMIC DNA]</scope>
    <source>
        <strain evidence="2 3">ARSEF 7405</strain>
    </source>
</reference>